<dbReference type="PANTHER" id="PTHR32026:SF10">
    <property type="entry name" value="METHYLTRANSFERASE-LIKE PROTEIN 24-RELATED"/>
    <property type="match status" value="1"/>
</dbReference>
<dbReference type="Proteomes" id="UP000440578">
    <property type="component" value="Unassembled WGS sequence"/>
</dbReference>
<comment type="caution">
    <text evidence="1">The sequence shown here is derived from an EMBL/GenBank/DDBJ whole genome shotgun (WGS) entry which is preliminary data.</text>
</comment>
<dbReference type="InterPro" id="IPR026913">
    <property type="entry name" value="METTL24"/>
</dbReference>
<organism evidence="1 2">
    <name type="scientific">Amphibalanus amphitrite</name>
    <name type="common">Striped barnacle</name>
    <name type="synonym">Balanus amphitrite</name>
    <dbReference type="NCBI Taxonomy" id="1232801"/>
    <lineage>
        <taxon>Eukaryota</taxon>
        <taxon>Metazoa</taxon>
        <taxon>Ecdysozoa</taxon>
        <taxon>Arthropoda</taxon>
        <taxon>Crustacea</taxon>
        <taxon>Multicrustacea</taxon>
        <taxon>Cirripedia</taxon>
        <taxon>Thoracica</taxon>
        <taxon>Thoracicalcarea</taxon>
        <taxon>Balanomorpha</taxon>
        <taxon>Balanoidea</taxon>
        <taxon>Balanidae</taxon>
        <taxon>Amphibalaninae</taxon>
        <taxon>Amphibalanus</taxon>
    </lineage>
</organism>
<reference evidence="1 2" key="1">
    <citation type="submission" date="2019-07" db="EMBL/GenBank/DDBJ databases">
        <title>Draft genome assembly of a fouling barnacle, Amphibalanus amphitrite (Darwin, 1854): The first reference genome for Thecostraca.</title>
        <authorList>
            <person name="Kim W."/>
        </authorList>
    </citation>
    <scope>NUCLEOTIDE SEQUENCE [LARGE SCALE GENOMIC DNA]</scope>
    <source>
        <strain evidence="1">SNU_AA5</strain>
        <tissue evidence="1">Soma without cirri and trophi</tissue>
    </source>
</reference>
<dbReference type="PANTHER" id="PTHR32026">
    <property type="entry name" value="METHYLTRANSFERASE-LIKE PROTEIN 24"/>
    <property type="match status" value="1"/>
</dbReference>
<dbReference type="OrthoDB" id="6393434at2759"/>
<sequence length="346" mass="38928">MGWSEEPLRGGGRPPVVFSPAPLHPPSLHSVVVRHSTGAPTEAPSADLRAMVLTEYVMEETQPGSGVWRASAWNDTQFSAAELALLRGITAWLQSASGRCDRLQMLGAPRRSGNGVRPELPVCADPPTVAGGRRTPCLVYQLGIAGGDWTFAEQMARRDCHVFVLDHRERAEPEGEHSYHVLFRRLGVGRTTYVASGGLVLTLDGLMRELNHTQHQVHYLRSDLGGLETEMLFDQLLDPKSRRRRRFVLDRVDQMSLRLQLRSRVERELTFYRMLGSALRQLELLGFELVHSAPLAAGDLWKFPGREQPMALIHDVLLVRKRPPARGLLRQYGPMNRANYLLYNYL</sequence>
<name>A0A6A4VAN5_AMPAM</name>
<dbReference type="EMBL" id="VIIS01001934">
    <property type="protein sequence ID" value="KAF0290713.1"/>
    <property type="molecule type" value="Genomic_DNA"/>
</dbReference>
<evidence type="ECO:0000313" key="1">
    <source>
        <dbReference type="EMBL" id="KAF0290713.1"/>
    </source>
</evidence>
<evidence type="ECO:0008006" key="3">
    <source>
        <dbReference type="Google" id="ProtNLM"/>
    </source>
</evidence>
<keyword evidence="2" id="KW-1185">Reference proteome</keyword>
<accession>A0A6A4VAN5</accession>
<proteinExistence type="predicted"/>
<dbReference type="AlphaFoldDB" id="A0A6A4VAN5"/>
<protein>
    <recommendedName>
        <fullName evidence="3">Methyltransferase-like protein 24</fullName>
    </recommendedName>
</protein>
<gene>
    <name evidence="1" type="ORF">FJT64_011101</name>
</gene>
<evidence type="ECO:0000313" key="2">
    <source>
        <dbReference type="Proteomes" id="UP000440578"/>
    </source>
</evidence>